<dbReference type="InterPro" id="IPR050863">
    <property type="entry name" value="CenT-Element_Derived"/>
</dbReference>
<dbReference type="InterPro" id="IPR007889">
    <property type="entry name" value="HTH_Psq"/>
</dbReference>
<comment type="subcellular location">
    <subcellularLocation>
        <location evidence="1 2">Nucleus</location>
    </subcellularLocation>
</comment>
<proteinExistence type="predicted"/>
<dbReference type="InterPro" id="IPR036397">
    <property type="entry name" value="RNaseH_sf"/>
</dbReference>
<evidence type="ECO:0000256" key="1">
    <source>
        <dbReference type="ARBA" id="ARBA00004123"/>
    </source>
</evidence>
<gene>
    <name evidence="5" type="primary">LOC115878524</name>
</gene>
<dbReference type="RefSeq" id="XP_030750907.1">
    <property type="nucleotide sequence ID" value="XM_030895047.1"/>
</dbReference>
<sequence>MGRVYKKKLGARPYRNYTEELLLRAVNAVKTTGISYQAAADLYDIPKRTIYNRAKNKHNKLFGGQTSLSETEEREIVDVLLISAEFGSPLTSFDLRVIVKRYLDRLGRTIIKFPNNLPGKDWCLNFLSRHKNRLSQRACQNIKGVRAQNTEQQFLEYFENLTNSLNGIPKENILNYDETNLSDDPGSKKCIFRRGIKYPERLMNSTKSCISVMFAITGGGEVLPPYVVYKAERLYDQWTIGGPKKARYNRSKSGWFDGFTFQDWFYTMVLPWSKSKKGSKAIIGDNLSSHLDHNIIVECQRNDIKFVFLPPNSTHLTQPLDVAYYGPMKRVWRDILQKYKLKNPRETSLNKVSFPPLLKSLVERLENTNKTNIESAFRATGIIPLNPHEVLKRLPGSRTNEHIIGKTVNETLIAYLEEIRAPTAGTSNERKRKKMLKVTPGKSVCADELFTETINVNEDPQDFDDLEIMRCEHDNSIEEAIMLEEDYVGVGGMTEEDNIENILKNIPKIGDYVVVKFLTKKTVKHYLAEVINVDRPEL</sequence>
<dbReference type="InterPro" id="IPR004875">
    <property type="entry name" value="DDE_SF_endonuclease_dom"/>
</dbReference>
<dbReference type="PROSITE" id="PS50960">
    <property type="entry name" value="HTH_PSQ"/>
    <property type="match status" value="1"/>
</dbReference>
<dbReference type="PANTHER" id="PTHR19303">
    <property type="entry name" value="TRANSPOSON"/>
    <property type="match status" value="1"/>
</dbReference>
<evidence type="ECO:0000259" key="3">
    <source>
        <dbReference type="PROSITE" id="PS50960"/>
    </source>
</evidence>
<protein>
    <submittedName>
        <fullName evidence="5">Uncharacterized protein LOC115878524</fullName>
    </submittedName>
</protein>
<organism evidence="4 5">
    <name type="scientific">Sitophilus oryzae</name>
    <name type="common">Rice weevil</name>
    <name type="synonym">Curculio oryzae</name>
    <dbReference type="NCBI Taxonomy" id="7048"/>
    <lineage>
        <taxon>Eukaryota</taxon>
        <taxon>Metazoa</taxon>
        <taxon>Ecdysozoa</taxon>
        <taxon>Arthropoda</taxon>
        <taxon>Hexapoda</taxon>
        <taxon>Insecta</taxon>
        <taxon>Pterygota</taxon>
        <taxon>Neoptera</taxon>
        <taxon>Endopterygota</taxon>
        <taxon>Coleoptera</taxon>
        <taxon>Polyphaga</taxon>
        <taxon>Cucujiformia</taxon>
        <taxon>Curculionidae</taxon>
        <taxon>Dryophthorinae</taxon>
        <taxon>Sitophilus</taxon>
    </lineage>
</organism>
<dbReference type="Pfam" id="PF05225">
    <property type="entry name" value="HTH_psq"/>
    <property type="match status" value="1"/>
</dbReference>
<dbReference type="InterPro" id="IPR009057">
    <property type="entry name" value="Homeodomain-like_sf"/>
</dbReference>
<dbReference type="KEGG" id="soy:115878524"/>
<reference evidence="5" key="1">
    <citation type="submission" date="2025-08" db="UniProtKB">
        <authorList>
            <consortium name="RefSeq"/>
        </authorList>
    </citation>
    <scope>IDENTIFICATION</scope>
    <source>
        <tissue evidence="5">Gonads</tissue>
    </source>
</reference>
<evidence type="ECO:0000313" key="4">
    <source>
        <dbReference type="Proteomes" id="UP000504635"/>
    </source>
</evidence>
<dbReference type="AlphaFoldDB" id="A0A6J2XHY6"/>
<keyword evidence="2" id="KW-0539">Nucleus</keyword>
<feature type="DNA-binding region" description="H-T-H motif" evidence="2">
    <location>
        <begin position="36"/>
        <end position="56"/>
    </location>
</feature>
<keyword evidence="4" id="KW-1185">Reference proteome</keyword>
<evidence type="ECO:0000256" key="2">
    <source>
        <dbReference type="PROSITE-ProRule" id="PRU00320"/>
    </source>
</evidence>
<name>A0A6J2XHY6_SITOR</name>
<accession>A0A6J2XHY6</accession>
<dbReference type="Pfam" id="PF03184">
    <property type="entry name" value="DDE_1"/>
    <property type="match status" value="1"/>
</dbReference>
<dbReference type="GO" id="GO:0005634">
    <property type="term" value="C:nucleus"/>
    <property type="evidence" value="ECO:0007669"/>
    <property type="project" value="UniProtKB-SubCell"/>
</dbReference>
<dbReference type="InParanoid" id="A0A6J2XHY6"/>
<dbReference type="PANTHER" id="PTHR19303:SF74">
    <property type="entry name" value="POGO TRANSPOSABLE ELEMENT WITH KRAB DOMAIN"/>
    <property type="match status" value="1"/>
</dbReference>
<evidence type="ECO:0000313" key="5">
    <source>
        <dbReference type="RefSeq" id="XP_030750907.1"/>
    </source>
</evidence>
<dbReference type="Gene3D" id="3.30.420.10">
    <property type="entry name" value="Ribonuclease H-like superfamily/Ribonuclease H"/>
    <property type="match status" value="1"/>
</dbReference>
<dbReference type="SUPFAM" id="SSF46689">
    <property type="entry name" value="Homeodomain-like"/>
    <property type="match status" value="1"/>
</dbReference>
<dbReference type="GeneID" id="115878524"/>
<dbReference type="Proteomes" id="UP000504635">
    <property type="component" value="Unplaced"/>
</dbReference>
<dbReference type="Gene3D" id="1.10.10.60">
    <property type="entry name" value="Homeodomain-like"/>
    <property type="match status" value="1"/>
</dbReference>
<dbReference type="OrthoDB" id="6694480at2759"/>
<dbReference type="GO" id="GO:0003677">
    <property type="term" value="F:DNA binding"/>
    <property type="evidence" value="ECO:0007669"/>
    <property type="project" value="UniProtKB-UniRule"/>
</dbReference>
<feature type="domain" description="HTH psq-type" evidence="3">
    <location>
        <begin position="12"/>
        <end position="60"/>
    </location>
</feature>
<keyword evidence="2" id="KW-0238">DNA-binding</keyword>